<dbReference type="OrthoDB" id="689706at2759"/>
<name>A0A200QXP1_MACCD</name>
<comment type="caution">
    <text evidence="2">The sequence shown here is derived from an EMBL/GenBank/DDBJ whole genome shotgun (WGS) entry which is preliminary data.</text>
</comment>
<dbReference type="OMA" id="CSYKPVG"/>
<gene>
    <name evidence="2" type="ORF">BVC80_5g24</name>
</gene>
<accession>A0A200QXP1</accession>
<protein>
    <submittedName>
        <fullName evidence="2">Uncharacterized protein</fullName>
    </submittedName>
</protein>
<dbReference type="PANTHER" id="PTHR33168">
    <property type="entry name" value="STRESS INDUCED PROTEIN-RELATED"/>
    <property type="match status" value="1"/>
</dbReference>
<sequence length="114" mass="12940">MEKSSSHNNNNEADETGSFSCLGCLKLKLPWSKNRNSTTSINRQRSVGSNLESVLMFKTKQRKPKGGFRYDPLSYSQNFDNGSNWDEDGEDYSHRGFSSRFVSSTASTKRLEDQ</sequence>
<dbReference type="EMBL" id="MVGT01000860">
    <property type="protein sequence ID" value="OVA15239.1"/>
    <property type="molecule type" value="Genomic_DNA"/>
</dbReference>
<feature type="compositionally biased region" description="Polar residues" evidence="1">
    <location>
        <begin position="74"/>
        <end position="84"/>
    </location>
</feature>
<organism evidence="2 3">
    <name type="scientific">Macleaya cordata</name>
    <name type="common">Five-seeded plume-poppy</name>
    <name type="synonym">Bocconia cordata</name>
    <dbReference type="NCBI Taxonomy" id="56857"/>
    <lineage>
        <taxon>Eukaryota</taxon>
        <taxon>Viridiplantae</taxon>
        <taxon>Streptophyta</taxon>
        <taxon>Embryophyta</taxon>
        <taxon>Tracheophyta</taxon>
        <taxon>Spermatophyta</taxon>
        <taxon>Magnoliopsida</taxon>
        <taxon>Ranunculales</taxon>
        <taxon>Papaveraceae</taxon>
        <taxon>Papaveroideae</taxon>
        <taxon>Macleaya</taxon>
    </lineage>
</organism>
<evidence type="ECO:0000313" key="2">
    <source>
        <dbReference type="EMBL" id="OVA15239.1"/>
    </source>
</evidence>
<evidence type="ECO:0000256" key="1">
    <source>
        <dbReference type="SAM" id="MobiDB-lite"/>
    </source>
</evidence>
<evidence type="ECO:0000313" key="3">
    <source>
        <dbReference type="Proteomes" id="UP000195402"/>
    </source>
</evidence>
<dbReference type="InParanoid" id="A0A200QXP1"/>
<reference evidence="2 3" key="1">
    <citation type="journal article" date="2017" name="Mol. Plant">
        <title>The Genome of Medicinal Plant Macleaya cordata Provides New Insights into Benzylisoquinoline Alkaloids Metabolism.</title>
        <authorList>
            <person name="Liu X."/>
            <person name="Liu Y."/>
            <person name="Huang P."/>
            <person name="Ma Y."/>
            <person name="Qing Z."/>
            <person name="Tang Q."/>
            <person name="Cao H."/>
            <person name="Cheng P."/>
            <person name="Zheng Y."/>
            <person name="Yuan Z."/>
            <person name="Zhou Y."/>
            <person name="Liu J."/>
            <person name="Tang Z."/>
            <person name="Zhuo Y."/>
            <person name="Zhang Y."/>
            <person name="Yu L."/>
            <person name="Huang J."/>
            <person name="Yang P."/>
            <person name="Peng Q."/>
            <person name="Zhang J."/>
            <person name="Jiang W."/>
            <person name="Zhang Z."/>
            <person name="Lin K."/>
            <person name="Ro D.K."/>
            <person name="Chen X."/>
            <person name="Xiong X."/>
            <person name="Shang Y."/>
            <person name="Huang S."/>
            <person name="Zeng J."/>
        </authorList>
    </citation>
    <scope>NUCLEOTIDE SEQUENCE [LARGE SCALE GENOMIC DNA]</scope>
    <source>
        <strain evidence="3">cv. BLH2017</strain>
        <tissue evidence="2">Root</tissue>
    </source>
</reference>
<proteinExistence type="predicted"/>
<feature type="region of interest" description="Disordered" evidence="1">
    <location>
        <begin position="63"/>
        <end position="114"/>
    </location>
</feature>
<keyword evidence="3" id="KW-1185">Reference proteome</keyword>
<dbReference type="AlphaFoldDB" id="A0A200QXP1"/>
<dbReference type="Proteomes" id="UP000195402">
    <property type="component" value="Unassembled WGS sequence"/>
</dbReference>